<accession>X1M7X1</accession>
<dbReference type="PANTHER" id="PTHR43742">
    <property type="entry name" value="TRIMETHYLAMINE-N-OXIDE REDUCTASE"/>
    <property type="match status" value="1"/>
</dbReference>
<dbReference type="GO" id="GO:0016491">
    <property type="term" value="F:oxidoreductase activity"/>
    <property type="evidence" value="ECO:0007669"/>
    <property type="project" value="InterPro"/>
</dbReference>
<dbReference type="SUPFAM" id="SSF50692">
    <property type="entry name" value="ADC-like"/>
    <property type="match status" value="1"/>
</dbReference>
<dbReference type="Gene3D" id="2.40.40.20">
    <property type="match status" value="1"/>
</dbReference>
<protein>
    <recommendedName>
        <fullName evidence="1">Molybdopterin dinucleotide-binding domain-containing protein</fullName>
    </recommendedName>
</protein>
<dbReference type="InterPro" id="IPR006657">
    <property type="entry name" value="MoPterin_dinucl-bd_dom"/>
</dbReference>
<dbReference type="Pfam" id="PF01568">
    <property type="entry name" value="Molydop_binding"/>
    <property type="match status" value="1"/>
</dbReference>
<dbReference type="InterPro" id="IPR009010">
    <property type="entry name" value="Asp_de-COase-like_dom_sf"/>
</dbReference>
<dbReference type="AlphaFoldDB" id="X1M7X1"/>
<dbReference type="InterPro" id="IPR050612">
    <property type="entry name" value="Prok_Mopterin_Oxidored"/>
</dbReference>
<evidence type="ECO:0000313" key="2">
    <source>
        <dbReference type="EMBL" id="GAI10795.1"/>
    </source>
</evidence>
<feature type="non-terminal residue" evidence="2">
    <location>
        <position position="148"/>
    </location>
</feature>
<sequence length="148" mass="16891">MGHKLFKSDDARVDEIRKVLEANTVLPWPDSFVKAGWTNEKHDDQFEVPLVIGDDPHHWGHRTEKANTLVNFCGEAYVELSPDLALKHKIEEGDLVRVESQVGKVVVSARISDYIDNNVVFIPRNFSSTPVTSLLMRKQRVDRVKISR</sequence>
<name>X1M7X1_9ZZZZ</name>
<feature type="domain" description="Molybdopterin dinucleotide-binding" evidence="1">
    <location>
        <begin position="54"/>
        <end position="129"/>
    </location>
</feature>
<reference evidence="2" key="1">
    <citation type="journal article" date="2014" name="Front. Microbiol.">
        <title>High frequency of phylogenetically diverse reductive dehalogenase-homologous genes in deep subseafloor sedimentary metagenomes.</title>
        <authorList>
            <person name="Kawai M."/>
            <person name="Futagami T."/>
            <person name="Toyoda A."/>
            <person name="Takaki Y."/>
            <person name="Nishi S."/>
            <person name="Hori S."/>
            <person name="Arai W."/>
            <person name="Tsubouchi T."/>
            <person name="Morono Y."/>
            <person name="Uchiyama I."/>
            <person name="Ito T."/>
            <person name="Fujiyama A."/>
            <person name="Inagaki F."/>
            <person name="Takami H."/>
        </authorList>
    </citation>
    <scope>NUCLEOTIDE SEQUENCE</scope>
    <source>
        <strain evidence="2">Expedition CK06-06</strain>
    </source>
</reference>
<evidence type="ECO:0000259" key="1">
    <source>
        <dbReference type="Pfam" id="PF01568"/>
    </source>
</evidence>
<dbReference type="GO" id="GO:0043546">
    <property type="term" value="F:molybdopterin cofactor binding"/>
    <property type="evidence" value="ECO:0007669"/>
    <property type="project" value="InterPro"/>
</dbReference>
<comment type="caution">
    <text evidence="2">The sequence shown here is derived from an EMBL/GenBank/DDBJ whole genome shotgun (WGS) entry which is preliminary data.</text>
</comment>
<proteinExistence type="predicted"/>
<dbReference type="PANTHER" id="PTHR43742:SF2">
    <property type="entry name" value="ASSIMILATORY NITRATE REDUCTASE CATALYTIC SUBUNIT"/>
    <property type="match status" value="1"/>
</dbReference>
<gene>
    <name evidence="2" type="ORF">S06H3_20021</name>
</gene>
<dbReference type="EMBL" id="BARV01010320">
    <property type="protein sequence ID" value="GAI10795.1"/>
    <property type="molecule type" value="Genomic_DNA"/>
</dbReference>
<organism evidence="2">
    <name type="scientific">marine sediment metagenome</name>
    <dbReference type="NCBI Taxonomy" id="412755"/>
    <lineage>
        <taxon>unclassified sequences</taxon>
        <taxon>metagenomes</taxon>
        <taxon>ecological metagenomes</taxon>
    </lineage>
</organism>